<dbReference type="EMBL" id="HG725629">
    <property type="protein sequence ID" value="CDJ68949.1"/>
    <property type="molecule type" value="Genomic_DNA"/>
</dbReference>
<sequence length="191" mass="22004">MPVVSPHRITVSDAVQYLQCCFRVSSLSSCAQQDLTFAYFWQVAVWQWNYVDTSLYLLLFTRRCATPLLLDGAISKQEQLTVGKLSNQKVFDEKQPETVEEGFAKRLRPLTDSHVVCLGLCSTHAIYRFRFSQAYTPHIYHYICCFSPEETTDRPAEALARRTSNWPPQRICAGVLRTLLPKCQLCAKRFR</sequence>
<reference evidence="1" key="2">
    <citation type="submission" date="2013-10" db="EMBL/GenBank/DDBJ databases">
        <authorList>
            <person name="Aslett M."/>
        </authorList>
    </citation>
    <scope>NUCLEOTIDE SEQUENCE [LARGE SCALE GENOMIC DNA]</scope>
    <source>
        <strain evidence="1">Houghton</strain>
    </source>
</reference>
<protein>
    <submittedName>
        <fullName evidence="1">Uncharacterized protein</fullName>
    </submittedName>
</protein>
<evidence type="ECO:0000313" key="1">
    <source>
        <dbReference type="EMBL" id="CDJ68949.1"/>
    </source>
</evidence>
<keyword evidence="2" id="KW-1185">Reference proteome</keyword>
<dbReference type="Proteomes" id="UP000030754">
    <property type="component" value="Unassembled WGS sequence"/>
</dbReference>
<organism evidence="1 2">
    <name type="scientific">Eimeria necatrix</name>
    <dbReference type="NCBI Taxonomy" id="51315"/>
    <lineage>
        <taxon>Eukaryota</taxon>
        <taxon>Sar</taxon>
        <taxon>Alveolata</taxon>
        <taxon>Apicomplexa</taxon>
        <taxon>Conoidasida</taxon>
        <taxon>Coccidia</taxon>
        <taxon>Eucoccidiorida</taxon>
        <taxon>Eimeriorina</taxon>
        <taxon>Eimeriidae</taxon>
        <taxon>Eimeria</taxon>
    </lineage>
</organism>
<dbReference type="VEuPathDB" id="ToxoDB:ENH_00060890"/>
<name>U6N2F9_9EIME</name>
<gene>
    <name evidence="1" type="ORF">ENH_00060890</name>
</gene>
<dbReference type="RefSeq" id="XP_013437416.1">
    <property type="nucleotide sequence ID" value="XM_013581962.1"/>
</dbReference>
<accession>U6N2F9</accession>
<evidence type="ECO:0000313" key="2">
    <source>
        <dbReference type="Proteomes" id="UP000030754"/>
    </source>
</evidence>
<proteinExistence type="predicted"/>
<dbReference type="AlphaFoldDB" id="U6N2F9"/>
<dbReference type="OrthoDB" id="10504465at2759"/>
<reference evidence="1" key="1">
    <citation type="submission" date="2013-10" db="EMBL/GenBank/DDBJ databases">
        <title>Genomic analysis of the causative agents of coccidiosis in chickens.</title>
        <authorList>
            <person name="Reid A.J."/>
            <person name="Blake D."/>
            <person name="Billington K."/>
            <person name="Browne H."/>
            <person name="Dunn M."/>
            <person name="Hung S."/>
            <person name="Kawahara F."/>
            <person name="Miranda-Saavedra D."/>
            <person name="Mourier T."/>
            <person name="Nagra H."/>
            <person name="Otto T.D."/>
            <person name="Rawlings N."/>
            <person name="Sanchez A."/>
            <person name="Sanders M."/>
            <person name="Subramaniam C."/>
            <person name="Tay Y."/>
            <person name="Dear P."/>
            <person name="Doerig C."/>
            <person name="Gruber A."/>
            <person name="Parkinson J."/>
            <person name="Shirley M."/>
            <person name="Wan K.L."/>
            <person name="Berriman M."/>
            <person name="Tomley F."/>
            <person name="Pain A."/>
        </authorList>
    </citation>
    <scope>NUCLEOTIDE SEQUENCE [LARGE SCALE GENOMIC DNA]</scope>
    <source>
        <strain evidence="1">Houghton</strain>
    </source>
</reference>
<dbReference type="GeneID" id="25476229"/>